<feature type="region of interest" description="Disordered" evidence="4">
    <location>
        <begin position="604"/>
        <end position="765"/>
    </location>
</feature>
<reference evidence="5" key="1">
    <citation type="submission" date="2022-01" db="EMBL/GenBank/DDBJ databases">
        <authorList>
            <person name="Braso-Vives M."/>
        </authorList>
    </citation>
    <scope>NUCLEOTIDE SEQUENCE</scope>
</reference>
<protein>
    <submittedName>
        <fullName evidence="5">SH3BP5 protein</fullName>
    </submittedName>
</protein>
<dbReference type="GO" id="GO:0005737">
    <property type="term" value="C:cytoplasm"/>
    <property type="evidence" value="ECO:0007669"/>
    <property type="project" value="TreeGrafter"/>
</dbReference>
<dbReference type="GO" id="GO:0004860">
    <property type="term" value="F:protein kinase inhibitor activity"/>
    <property type="evidence" value="ECO:0007669"/>
    <property type="project" value="TreeGrafter"/>
</dbReference>
<dbReference type="GO" id="GO:0035556">
    <property type="term" value="P:intracellular signal transduction"/>
    <property type="evidence" value="ECO:0007669"/>
    <property type="project" value="InterPro"/>
</dbReference>
<organism evidence="5 6">
    <name type="scientific">Branchiostoma lanceolatum</name>
    <name type="common">Common lancelet</name>
    <name type="synonym">Amphioxus lanceolatum</name>
    <dbReference type="NCBI Taxonomy" id="7740"/>
    <lineage>
        <taxon>Eukaryota</taxon>
        <taxon>Metazoa</taxon>
        <taxon>Chordata</taxon>
        <taxon>Cephalochordata</taxon>
        <taxon>Leptocardii</taxon>
        <taxon>Amphioxiformes</taxon>
        <taxon>Branchiostomatidae</taxon>
        <taxon>Branchiostoma</taxon>
    </lineage>
</organism>
<feature type="compositionally biased region" description="Basic and acidic residues" evidence="4">
    <location>
        <begin position="650"/>
        <end position="661"/>
    </location>
</feature>
<feature type="compositionally biased region" description="Low complexity" evidence="4">
    <location>
        <begin position="675"/>
        <end position="689"/>
    </location>
</feature>
<feature type="compositionally biased region" description="Low complexity" evidence="4">
    <location>
        <begin position="470"/>
        <end position="486"/>
    </location>
</feature>
<comment type="similarity">
    <text evidence="1">Belongs to the SH3BP5 family.</text>
</comment>
<dbReference type="PANTHER" id="PTHR19423">
    <property type="entry name" value="SH3 DOMAIN-BINDING PROTEIN 5"/>
    <property type="match status" value="1"/>
</dbReference>
<evidence type="ECO:0000313" key="5">
    <source>
        <dbReference type="EMBL" id="CAH1237991.1"/>
    </source>
</evidence>
<dbReference type="AlphaFoldDB" id="A0A8J9YQZ7"/>
<feature type="compositionally biased region" description="Basic and acidic residues" evidence="4">
    <location>
        <begin position="626"/>
        <end position="643"/>
    </location>
</feature>
<evidence type="ECO:0000256" key="4">
    <source>
        <dbReference type="SAM" id="MobiDB-lite"/>
    </source>
</evidence>
<dbReference type="OrthoDB" id="446789at2759"/>
<feature type="compositionally biased region" description="Acidic residues" evidence="4">
    <location>
        <begin position="615"/>
        <end position="624"/>
    </location>
</feature>
<sequence length="780" mass="86088">MLGYLPPSGMNRSRTSVQGGSLSTTQGLKMSGLASVESFCGDGNVYRIRKEELERLNAASNEINKLEAELDEARALFRQTLTESTQKLNLLSKKMGKSVQKARPYYDAKKMAKQAQIEAQKAAVEYQRANGIHRAARETISLAEQRLFSDADEKRQFDSAWQEMLNHATMKVMEAEQMRSKSEHDHQQKAEAYTTANQKLQQLEKSLKKVITKTKPYFDVKNSFELQLLQQKQNVEDLQKAVSASKVKYREALKNLESISDEIHRNRQLLKEPRSAGVGAEAERDDLPEINLDDVDSCSQFSDLDDGNSLDTDSTTDDASMVAQTDTASLARRERGGSFTSHSSENFSLSSQDVAEKTSEGGLVTEGTATCTTGSVQAVEGVSVTEGTDSFMVLESVQVVEETATRTVPESVQAVEGGSVTEGTAAAVSKQSVEGRLTEKVTAVDGNEAEGGATVAGIATCREEEQNRMQEIQTQTESTEENTSQNDDISEIEADKPDKEDIDVHVEQEVLNDAKKASEDVTVEGPMPHHTAEFTPIAAPGNIITEESVEQLQDTPREVVEVESETSQNVKDRRNTQDVAEECNTAVPDEVKVTECREEVIENKVEQNSVKVEYSEDSAQESEEPTIFKDAAEKETVEAREESQTAGEVTGRKDDAKREESTEVSSLESQERPVTDTTVNVVLNTSVEETLSEIRQTDKPSSVENIEDGGHQVKNSQGVVDEGQRSEVTEDRRKESSEIQGQGDSLENVTKEEKHNLSSQAKLMEEMTAEEIDELEDTYL</sequence>
<feature type="region of interest" description="Disordered" evidence="4">
    <location>
        <begin position="270"/>
        <end position="353"/>
    </location>
</feature>
<evidence type="ECO:0000256" key="3">
    <source>
        <dbReference type="SAM" id="Coils"/>
    </source>
</evidence>
<proteinExistence type="inferred from homology"/>
<feature type="region of interest" description="Disordered" evidence="4">
    <location>
        <begin position="466"/>
        <end position="492"/>
    </location>
</feature>
<feature type="compositionally biased region" description="Basic and acidic residues" evidence="4">
    <location>
        <begin position="722"/>
        <end position="737"/>
    </location>
</feature>
<evidence type="ECO:0000256" key="2">
    <source>
        <dbReference type="ARBA" id="ARBA00023054"/>
    </source>
</evidence>
<keyword evidence="6" id="KW-1185">Reference proteome</keyword>
<dbReference type="PANTHER" id="PTHR19423:SF1">
    <property type="entry name" value="SH3 DOMAIN-BINDING PROTEIN 5"/>
    <property type="match status" value="1"/>
</dbReference>
<feature type="coiled-coil region" evidence="3">
    <location>
        <begin position="186"/>
        <end position="241"/>
    </location>
</feature>
<feature type="compositionally biased region" description="Polar residues" evidence="4">
    <location>
        <begin position="338"/>
        <end position="353"/>
    </location>
</feature>
<name>A0A8J9YQZ7_BRALA</name>
<gene>
    <name evidence="5" type="primary">SH3BP5</name>
    <name evidence="5" type="ORF">BLAG_LOCUS2761</name>
</gene>
<dbReference type="Pfam" id="PF05276">
    <property type="entry name" value="SH3BP5"/>
    <property type="match status" value="1"/>
</dbReference>
<feature type="region of interest" description="Disordered" evidence="4">
    <location>
        <begin position="561"/>
        <end position="580"/>
    </location>
</feature>
<dbReference type="Proteomes" id="UP000838412">
    <property type="component" value="Chromosome 10"/>
</dbReference>
<feature type="region of interest" description="Disordered" evidence="4">
    <location>
        <begin position="1"/>
        <end position="26"/>
    </location>
</feature>
<evidence type="ECO:0000313" key="6">
    <source>
        <dbReference type="Proteomes" id="UP000838412"/>
    </source>
</evidence>
<dbReference type="EMBL" id="OV696695">
    <property type="protein sequence ID" value="CAH1237991.1"/>
    <property type="molecule type" value="Genomic_DNA"/>
</dbReference>
<feature type="compositionally biased region" description="Polar residues" evidence="4">
    <location>
        <begin position="738"/>
        <end position="748"/>
    </location>
</feature>
<accession>A0A8J9YQZ7</accession>
<feature type="coiled-coil region" evidence="3">
    <location>
        <begin position="49"/>
        <end position="83"/>
    </location>
</feature>
<feature type="compositionally biased region" description="Polar residues" evidence="4">
    <location>
        <begin position="10"/>
        <end position="26"/>
    </location>
</feature>
<dbReference type="InterPro" id="IPR007940">
    <property type="entry name" value="SH3BP5"/>
</dbReference>
<evidence type="ECO:0000256" key="1">
    <source>
        <dbReference type="ARBA" id="ARBA00007796"/>
    </source>
</evidence>
<keyword evidence="2 3" id="KW-0175">Coiled coil</keyword>